<evidence type="ECO:0000256" key="3">
    <source>
        <dbReference type="ARBA" id="ARBA00022763"/>
    </source>
</evidence>
<evidence type="ECO:0000256" key="5">
    <source>
        <dbReference type="ARBA" id="ARBA00023125"/>
    </source>
</evidence>
<dbReference type="PANTHER" id="PTHR11361:SF34">
    <property type="entry name" value="DNA MISMATCH REPAIR PROTEIN MSH1, MITOCHONDRIAL"/>
    <property type="match status" value="1"/>
</dbReference>
<feature type="region of interest" description="Disordered" evidence="7">
    <location>
        <begin position="95"/>
        <end position="143"/>
    </location>
</feature>
<evidence type="ECO:0000313" key="9">
    <source>
        <dbReference type="EMBL" id="PPQ77614.1"/>
    </source>
</evidence>
<dbReference type="FunCoup" id="A0A409WGF5">
    <property type="interactions" value="277"/>
</dbReference>
<evidence type="ECO:0000256" key="1">
    <source>
        <dbReference type="ARBA" id="ARBA00006271"/>
    </source>
</evidence>
<dbReference type="InterPro" id="IPR036678">
    <property type="entry name" value="MutS_con_dom_sf"/>
</dbReference>
<name>A0A409WGF5_9AGAR</name>
<dbReference type="InParanoid" id="A0A409WGF5"/>
<keyword evidence="5" id="KW-0238">DNA-binding</keyword>
<dbReference type="SMART" id="SM00534">
    <property type="entry name" value="MUTSac"/>
    <property type="match status" value="1"/>
</dbReference>
<dbReference type="PIRSF" id="PIRSF037677">
    <property type="entry name" value="DNA_mis_repair_Msh6"/>
    <property type="match status" value="1"/>
</dbReference>
<dbReference type="Gene3D" id="3.30.420.110">
    <property type="entry name" value="MutS, connector domain"/>
    <property type="match status" value="1"/>
</dbReference>
<dbReference type="STRING" id="231916.A0A409WGF5"/>
<evidence type="ECO:0000256" key="4">
    <source>
        <dbReference type="ARBA" id="ARBA00022840"/>
    </source>
</evidence>
<evidence type="ECO:0000256" key="2">
    <source>
        <dbReference type="ARBA" id="ARBA00022741"/>
    </source>
</evidence>
<evidence type="ECO:0000256" key="7">
    <source>
        <dbReference type="SAM" id="MobiDB-lite"/>
    </source>
</evidence>
<dbReference type="GO" id="GO:0005739">
    <property type="term" value="C:mitochondrion"/>
    <property type="evidence" value="ECO:0007669"/>
    <property type="project" value="TreeGrafter"/>
</dbReference>
<organism evidence="9 10">
    <name type="scientific">Gymnopilus dilepis</name>
    <dbReference type="NCBI Taxonomy" id="231916"/>
    <lineage>
        <taxon>Eukaryota</taxon>
        <taxon>Fungi</taxon>
        <taxon>Dikarya</taxon>
        <taxon>Basidiomycota</taxon>
        <taxon>Agaricomycotina</taxon>
        <taxon>Agaricomycetes</taxon>
        <taxon>Agaricomycetidae</taxon>
        <taxon>Agaricales</taxon>
        <taxon>Agaricineae</taxon>
        <taxon>Hymenogastraceae</taxon>
        <taxon>Gymnopilus</taxon>
    </lineage>
</organism>
<dbReference type="GO" id="GO:0140664">
    <property type="term" value="F:ATP-dependent DNA damage sensor activity"/>
    <property type="evidence" value="ECO:0007669"/>
    <property type="project" value="InterPro"/>
</dbReference>
<dbReference type="InterPro" id="IPR016151">
    <property type="entry name" value="DNA_mismatch_repair_MutS_N"/>
</dbReference>
<evidence type="ECO:0000259" key="8">
    <source>
        <dbReference type="PROSITE" id="PS00486"/>
    </source>
</evidence>
<dbReference type="Gene3D" id="3.40.50.300">
    <property type="entry name" value="P-loop containing nucleotide triphosphate hydrolases"/>
    <property type="match status" value="1"/>
</dbReference>
<gene>
    <name evidence="9" type="ORF">CVT26_006116</name>
</gene>
<dbReference type="InterPro" id="IPR036187">
    <property type="entry name" value="DNA_mismatch_repair_MutS_sf"/>
</dbReference>
<dbReference type="Gene3D" id="1.10.1420.10">
    <property type="match status" value="2"/>
</dbReference>
<dbReference type="Pfam" id="PF00488">
    <property type="entry name" value="MutS_V"/>
    <property type="match status" value="1"/>
</dbReference>
<dbReference type="InterPro" id="IPR007695">
    <property type="entry name" value="DNA_mismatch_repair_MutS-lik_N"/>
</dbReference>
<dbReference type="FunFam" id="3.40.50.300:FF:001238">
    <property type="entry name" value="DNA mismatch repair protein"/>
    <property type="match status" value="1"/>
</dbReference>
<dbReference type="PANTHER" id="PTHR11361">
    <property type="entry name" value="DNA MISMATCH REPAIR PROTEIN MUTS FAMILY MEMBER"/>
    <property type="match status" value="1"/>
</dbReference>
<dbReference type="SUPFAM" id="SSF52540">
    <property type="entry name" value="P-loop containing nucleoside triphosphate hydrolases"/>
    <property type="match status" value="1"/>
</dbReference>
<dbReference type="GO" id="GO:0043504">
    <property type="term" value="P:mitochondrial DNA repair"/>
    <property type="evidence" value="ECO:0007669"/>
    <property type="project" value="TreeGrafter"/>
</dbReference>
<dbReference type="GO" id="GO:0006298">
    <property type="term" value="P:mismatch repair"/>
    <property type="evidence" value="ECO:0007669"/>
    <property type="project" value="InterPro"/>
</dbReference>
<dbReference type="GO" id="GO:0005634">
    <property type="term" value="C:nucleus"/>
    <property type="evidence" value="ECO:0007669"/>
    <property type="project" value="TreeGrafter"/>
</dbReference>
<comment type="caution">
    <text evidence="9">The sequence shown here is derived from an EMBL/GenBank/DDBJ whole genome shotgun (WGS) entry which is preliminary data.</text>
</comment>
<dbReference type="SMART" id="SM00533">
    <property type="entry name" value="MUTSd"/>
    <property type="match status" value="1"/>
</dbReference>
<keyword evidence="2" id="KW-0547">Nucleotide-binding</keyword>
<feature type="domain" description="DNA mismatch repair proteins mutS family" evidence="8">
    <location>
        <begin position="908"/>
        <end position="924"/>
    </location>
</feature>
<dbReference type="InterPro" id="IPR027417">
    <property type="entry name" value="P-loop_NTPase"/>
</dbReference>
<dbReference type="EMBL" id="NHYE01005078">
    <property type="protein sequence ID" value="PPQ77614.1"/>
    <property type="molecule type" value="Genomic_DNA"/>
</dbReference>
<feature type="region of interest" description="Disordered" evidence="7">
    <location>
        <begin position="27"/>
        <end position="57"/>
    </location>
</feature>
<dbReference type="OrthoDB" id="2534523at2759"/>
<dbReference type="PROSITE" id="PS00486">
    <property type="entry name" value="DNA_MISMATCH_REPAIR_2"/>
    <property type="match status" value="1"/>
</dbReference>
<dbReference type="Pfam" id="PF05188">
    <property type="entry name" value="MutS_II"/>
    <property type="match status" value="1"/>
</dbReference>
<keyword evidence="6" id="KW-0234">DNA repair</keyword>
<dbReference type="InterPro" id="IPR017261">
    <property type="entry name" value="DNA_mismatch_repair_MutS/MSH"/>
</dbReference>
<reference evidence="9 10" key="1">
    <citation type="journal article" date="2018" name="Evol. Lett.">
        <title>Horizontal gene cluster transfer increased hallucinogenic mushroom diversity.</title>
        <authorList>
            <person name="Reynolds H.T."/>
            <person name="Vijayakumar V."/>
            <person name="Gluck-Thaler E."/>
            <person name="Korotkin H.B."/>
            <person name="Matheny P.B."/>
            <person name="Slot J.C."/>
        </authorList>
    </citation>
    <scope>NUCLEOTIDE SEQUENCE [LARGE SCALE GENOMIC DNA]</scope>
    <source>
        <strain evidence="9 10">SRW20</strain>
    </source>
</reference>
<dbReference type="AlphaFoldDB" id="A0A409WGF5"/>
<dbReference type="GO" id="GO:0005524">
    <property type="term" value="F:ATP binding"/>
    <property type="evidence" value="ECO:0007669"/>
    <property type="project" value="UniProtKB-KW"/>
</dbReference>
<accession>A0A409WGF5</accession>
<dbReference type="SUPFAM" id="SSF53150">
    <property type="entry name" value="DNA repair protein MutS, domain II"/>
    <property type="match status" value="1"/>
</dbReference>
<dbReference type="Pfam" id="PF01624">
    <property type="entry name" value="MutS_I"/>
    <property type="match status" value="1"/>
</dbReference>
<proteinExistence type="inferred from homology"/>
<dbReference type="Gene3D" id="3.40.1170.10">
    <property type="entry name" value="DNA repair protein MutS, domain I"/>
    <property type="match status" value="1"/>
</dbReference>
<protein>
    <recommendedName>
        <fullName evidence="8">DNA mismatch repair proteins mutS family domain-containing protein</fullName>
    </recommendedName>
</protein>
<keyword evidence="3" id="KW-0227">DNA damage</keyword>
<dbReference type="GO" id="GO:0030983">
    <property type="term" value="F:mismatched DNA binding"/>
    <property type="evidence" value="ECO:0007669"/>
    <property type="project" value="InterPro"/>
</dbReference>
<dbReference type="Proteomes" id="UP000284706">
    <property type="component" value="Unassembled WGS sequence"/>
</dbReference>
<dbReference type="SUPFAM" id="SSF48334">
    <property type="entry name" value="DNA repair protein MutS, domain III"/>
    <property type="match status" value="1"/>
</dbReference>
<comment type="similarity">
    <text evidence="1">Belongs to the DNA mismatch repair MutS family.</text>
</comment>
<dbReference type="InterPro" id="IPR007860">
    <property type="entry name" value="DNA_mmatch_repair_MutS_con_dom"/>
</dbReference>
<dbReference type="InterPro" id="IPR045076">
    <property type="entry name" value="MutS"/>
</dbReference>
<sequence length="1049" mass="117774">MVLTRLSAISRRCVLQDVLSVSRKARKFATSASPNEVEEPAAVPSTAKRPKKTTKKYLDLPKVYTDPGGTVAAPLKAWNAVEEQTDEQAVTVKETVKTRRRRTSSKKVVEGLEEDVGQKTSSKDADDLGQPASQTERTRKARKDLKPTTFLSRQILANLKRFPHCLLLTRVGQFYESYFDQAIEISRLLNIKLTSRKWNGERVAMCGFPLLHLDRHLKTLVQQEQRFVAICEEFLVYTSPTSKEFERRITRIVTPGTLIDESFLNPTENNYLLAIGTPKVTSDLPEPVGLAWIDVSTGEFFAKLCELSNLRDELARIAPREVVLEAALKDHSNHPIYQQFIEGKFLVSYTDTTSSDAQILDDTAQRLSILHPTSSPFAEKPVNDVGTLAELSDPSFTHRESLAINVLTKFLKDNLLEHMPSLESPLQESTQDRMQIDLHTINGLEIRESGDGSAKGSLLSVVKRTVTSGGTRLLARWLYKGSPSTSIDEINFRQELVAFFLSRPQLRMDISDILKEADDMGRLCQKFLLGRGDFDDLISVRTTIKLWSSLKKRRDSEKSLESLEKPNEFRPGIWSAVDSLFLRLTDLEKLSESISKAIVLDPAFAAEEPDIDEDLTVADSEDVEFSYAEKPASKRWRISPYFSEALAALHESRKALRKQKDEMEHFLRREYGAPSLTLRSSPGQGMFIHLARAKRDKKKLDNDMTFYSIGESLTTKSYIYRDWSKLGNKLAETDVAIALLEKDAFEKLRLEVIEHVHELRQNAQVIDELDVAISFSVLAEEMKFVRPEIVDDGSYRVENGRHPSVEMGLLSIGRQFTPNTVEMESSSALHLITGPNMAGKSTLLRQTALIAILAQIGSFVPADHARIGIVDKLFSRIGAKDDLFRDRSTFMVEMLETADILRRATKKSLVIMDEVGRGTTVKDGLAIAFAAIHHLVTVNECRCLFATHFHELADMVGNLDGVRGSGIFQNVRFFCSDVDEVGAGHFTYSHRLRPGVNRDSHGLKVARLAGMPSSAMDVATRTLSWLKQDGNGGLRQENFKLLQSVLHTM</sequence>
<keyword evidence="10" id="KW-1185">Reference proteome</keyword>
<dbReference type="SUPFAM" id="SSF55271">
    <property type="entry name" value="DNA repair protein MutS, domain I"/>
    <property type="match status" value="1"/>
</dbReference>
<dbReference type="Pfam" id="PF05192">
    <property type="entry name" value="MutS_III"/>
    <property type="match status" value="1"/>
</dbReference>
<dbReference type="InterPro" id="IPR007696">
    <property type="entry name" value="DNA_mismatch_repair_MutS_core"/>
</dbReference>
<evidence type="ECO:0000313" key="10">
    <source>
        <dbReference type="Proteomes" id="UP000284706"/>
    </source>
</evidence>
<keyword evidence="4" id="KW-0067">ATP-binding</keyword>
<dbReference type="InterPro" id="IPR000432">
    <property type="entry name" value="DNA_mismatch_repair_MutS_C"/>
</dbReference>
<evidence type="ECO:0000256" key="6">
    <source>
        <dbReference type="ARBA" id="ARBA00023204"/>
    </source>
</evidence>